<accession>M5RZY5</accession>
<evidence type="ECO:0008006" key="3">
    <source>
        <dbReference type="Google" id="ProtNLM"/>
    </source>
</evidence>
<dbReference type="AlphaFoldDB" id="M5RZY5"/>
<dbReference type="EMBL" id="ANOF01000146">
    <property type="protein sequence ID" value="EMI24855.1"/>
    <property type="molecule type" value="Genomic_DNA"/>
</dbReference>
<name>M5RZY5_9BACT</name>
<evidence type="ECO:0000313" key="2">
    <source>
        <dbReference type="Proteomes" id="UP000011996"/>
    </source>
</evidence>
<organism evidence="1 2">
    <name type="scientific">Rhodopirellula europaea SH398</name>
    <dbReference type="NCBI Taxonomy" id="1263868"/>
    <lineage>
        <taxon>Bacteria</taxon>
        <taxon>Pseudomonadati</taxon>
        <taxon>Planctomycetota</taxon>
        <taxon>Planctomycetia</taxon>
        <taxon>Pirellulales</taxon>
        <taxon>Pirellulaceae</taxon>
        <taxon>Rhodopirellula</taxon>
    </lineage>
</organism>
<dbReference type="STRING" id="1263868.RESH_04566"/>
<reference evidence="1 2" key="1">
    <citation type="journal article" date="2013" name="Mar. Genomics">
        <title>Expression of sulfatases in Rhodopirellula baltica and the diversity of sulfatases in the genus Rhodopirellula.</title>
        <authorList>
            <person name="Wegner C.E."/>
            <person name="Richter-Heitmann T."/>
            <person name="Klindworth A."/>
            <person name="Klockow C."/>
            <person name="Richter M."/>
            <person name="Achstetter T."/>
            <person name="Glockner F.O."/>
            <person name="Harder J."/>
        </authorList>
    </citation>
    <scope>NUCLEOTIDE SEQUENCE [LARGE SCALE GENOMIC DNA]</scope>
    <source>
        <strain evidence="1 2">SH398</strain>
    </source>
</reference>
<sequence>MHPNTFRANLLRHDLRDEVFVIMSFAPDFHARWEDVIQPSIRDAGLEPVRVDYNDSGESIVHDIIDGIAHARLVVADITSTRMVDESGAWWPQRNGNVMWEVGIAHTLRLPDEVVMVRSDSDRSIFDLTQFRAFTYDPAAIEESKEWLTAIVCDRIRSVDQSKSILVAQAVRSIDALGIHFLFSSVPADGRDFLIKPNMANGLNTPRLFDLGIIEVSRLEIVPQSDDCPNGRLFHYRLTDFGKLVLEALLEHVGMDQGIIARVMGSSA</sequence>
<comment type="caution">
    <text evidence="1">The sequence shown here is derived from an EMBL/GenBank/DDBJ whole genome shotgun (WGS) entry which is preliminary data.</text>
</comment>
<proteinExistence type="predicted"/>
<gene>
    <name evidence="1" type="ORF">RESH_04566</name>
</gene>
<protein>
    <recommendedName>
        <fullName evidence="3">TIR domain-containing protein</fullName>
    </recommendedName>
</protein>
<dbReference type="Proteomes" id="UP000011996">
    <property type="component" value="Unassembled WGS sequence"/>
</dbReference>
<evidence type="ECO:0000313" key="1">
    <source>
        <dbReference type="EMBL" id="EMI24855.1"/>
    </source>
</evidence>